<dbReference type="SUPFAM" id="SSF46785">
    <property type="entry name" value="Winged helix' DNA-binding domain"/>
    <property type="match status" value="1"/>
</dbReference>
<dbReference type="Proteomes" id="UP000654257">
    <property type="component" value="Unassembled WGS sequence"/>
</dbReference>
<protein>
    <submittedName>
        <fullName evidence="7">Transcriptional regulator</fullName>
    </submittedName>
</protein>
<evidence type="ECO:0000256" key="5">
    <source>
        <dbReference type="ARBA" id="ARBA00023163"/>
    </source>
</evidence>
<dbReference type="CDD" id="cd08434">
    <property type="entry name" value="PBP2_GltC_like"/>
    <property type="match status" value="1"/>
</dbReference>
<dbReference type="FunFam" id="1.10.10.10:FF:000001">
    <property type="entry name" value="LysR family transcriptional regulator"/>
    <property type="match status" value="1"/>
</dbReference>
<dbReference type="SUPFAM" id="SSF53850">
    <property type="entry name" value="Periplasmic binding protein-like II"/>
    <property type="match status" value="1"/>
</dbReference>
<dbReference type="AlphaFoldDB" id="A0A917G4Y4"/>
<dbReference type="PANTHER" id="PTHR30346">
    <property type="entry name" value="TRANSCRIPTIONAL DUAL REGULATOR HCAR-RELATED"/>
    <property type="match status" value="1"/>
</dbReference>
<reference evidence="7" key="1">
    <citation type="journal article" date="2014" name="Int. J. Syst. Evol. Microbiol.">
        <title>Complete genome sequence of Corynebacterium casei LMG S-19264T (=DSM 44701T), isolated from a smear-ripened cheese.</title>
        <authorList>
            <consortium name="US DOE Joint Genome Institute (JGI-PGF)"/>
            <person name="Walter F."/>
            <person name="Albersmeier A."/>
            <person name="Kalinowski J."/>
            <person name="Ruckert C."/>
        </authorList>
    </citation>
    <scope>NUCLEOTIDE SEQUENCE</scope>
    <source>
        <strain evidence="7">CCM 7905</strain>
    </source>
</reference>
<dbReference type="GO" id="GO:0032993">
    <property type="term" value="C:protein-DNA complex"/>
    <property type="evidence" value="ECO:0007669"/>
    <property type="project" value="TreeGrafter"/>
</dbReference>
<proteinExistence type="inferred from homology"/>
<evidence type="ECO:0000256" key="1">
    <source>
        <dbReference type="ARBA" id="ARBA00009437"/>
    </source>
</evidence>
<accession>A0A917G4Y4</accession>
<evidence type="ECO:0000313" key="8">
    <source>
        <dbReference type="Proteomes" id="UP000654257"/>
    </source>
</evidence>
<dbReference type="InterPro" id="IPR036390">
    <property type="entry name" value="WH_DNA-bd_sf"/>
</dbReference>
<keyword evidence="3" id="KW-0238">DNA-binding</keyword>
<dbReference type="InterPro" id="IPR005119">
    <property type="entry name" value="LysR_subst-bd"/>
</dbReference>
<dbReference type="PRINTS" id="PR00039">
    <property type="entry name" value="HTHLYSR"/>
</dbReference>
<dbReference type="Pfam" id="PF03466">
    <property type="entry name" value="LysR_substrate"/>
    <property type="match status" value="1"/>
</dbReference>
<dbReference type="InterPro" id="IPR036388">
    <property type="entry name" value="WH-like_DNA-bd_sf"/>
</dbReference>
<gene>
    <name evidence="7" type="ORF">GCM10007304_40900</name>
</gene>
<comment type="similarity">
    <text evidence="1">Belongs to the LysR transcriptional regulatory family.</text>
</comment>
<feature type="domain" description="HTH lysR-type" evidence="6">
    <location>
        <begin position="1"/>
        <end position="59"/>
    </location>
</feature>
<evidence type="ECO:0000256" key="2">
    <source>
        <dbReference type="ARBA" id="ARBA00023015"/>
    </source>
</evidence>
<evidence type="ECO:0000313" key="7">
    <source>
        <dbReference type="EMBL" id="GGG22913.1"/>
    </source>
</evidence>
<dbReference type="PROSITE" id="PS50931">
    <property type="entry name" value="HTH_LYSR"/>
    <property type="match status" value="1"/>
</dbReference>
<keyword evidence="8" id="KW-1185">Reference proteome</keyword>
<keyword evidence="5" id="KW-0804">Transcription</keyword>
<sequence>MDWTEDLRWFVTLADLEQVTSAASALGMSQPALSRKLARLEASVGAPLFVRHGRRLNLAAAGVVLRDHCIRALAELEDAERRIADMATEGETTIRLDFLHSFGTWLVPQLIREFRHRFPDARFQLFQGAADLLADRVADGQSDIAVVSPRPRRSDVRWTVIQHQKLALAVAEADTLSSRESVRFTELENESFITMHREFGMRRIFDEQCAEAGMTPRIVFEASELTTIGGLVSAGLGVAIMPVNDAEPPPAGVVLVPFDNAVTARDIGIVTPIHRNSSTPTTQFATYAELSQREGPT</sequence>
<name>A0A917G4Y4_9NOCA</name>
<keyword evidence="2" id="KW-0805">Transcription regulation</keyword>
<dbReference type="GO" id="GO:0003700">
    <property type="term" value="F:DNA-binding transcription factor activity"/>
    <property type="evidence" value="ECO:0007669"/>
    <property type="project" value="InterPro"/>
</dbReference>
<dbReference type="Gene3D" id="3.40.190.290">
    <property type="match status" value="1"/>
</dbReference>
<dbReference type="Pfam" id="PF00126">
    <property type="entry name" value="HTH_1"/>
    <property type="match status" value="1"/>
</dbReference>
<dbReference type="GO" id="GO:0003677">
    <property type="term" value="F:DNA binding"/>
    <property type="evidence" value="ECO:0007669"/>
    <property type="project" value="UniProtKB-KW"/>
</dbReference>
<evidence type="ECO:0000256" key="4">
    <source>
        <dbReference type="ARBA" id="ARBA00023159"/>
    </source>
</evidence>
<comment type="caution">
    <text evidence="7">The sequence shown here is derived from an EMBL/GenBank/DDBJ whole genome shotgun (WGS) entry which is preliminary data.</text>
</comment>
<dbReference type="EMBL" id="BMCU01000005">
    <property type="protein sequence ID" value="GGG22913.1"/>
    <property type="molecule type" value="Genomic_DNA"/>
</dbReference>
<dbReference type="PANTHER" id="PTHR30346:SF28">
    <property type="entry name" value="HTH-TYPE TRANSCRIPTIONAL REGULATOR CYNR"/>
    <property type="match status" value="1"/>
</dbReference>
<organism evidence="7 8">
    <name type="scientific">Rhodococcoides trifolii</name>
    <dbReference type="NCBI Taxonomy" id="908250"/>
    <lineage>
        <taxon>Bacteria</taxon>
        <taxon>Bacillati</taxon>
        <taxon>Actinomycetota</taxon>
        <taxon>Actinomycetes</taxon>
        <taxon>Mycobacteriales</taxon>
        <taxon>Nocardiaceae</taxon>
        <taxon>Rhodococcoides</taxon>
    </lineage>
</organism>
<keyword evidence="4" id="KW-0010">Activator</keyword>
<evidence type="ECO:0000256" key="3">
    <source>
        <dbReference type="ARBA" id="ARBA00023125"/>
    </source>
</evidence>
<reference evidence="7" key="2">
    <citation type="submission" date="2020-09" db="EMBL/GenBank/DDBJ databases">
        <authorList>
            <person name="Sun Q."/>
            <person name="Sedlacek I."/>
        </authorList>
    </citation>
    <scope>NUCLEOTIDE SEQUENCE</scope>
    <source>
        <strain evidence="7">CCM 7905</strain>
    </source>
</reference>
<dbReference type="InterPro" id="IPR000847">
    <property type="entry name" value="LysR_HTH_N"/>
</dbReference>
<dbReference type="RefSeq" id="WP_188546758.1">
    <property type="nucleotide sequence ID" value="NZ_BMCU01000005.1"/>
</dbReference>
<dbReference type="Gene3D" id="1.10.10.10">
    <property type="entry name" value="Winged helix-like DNA-binding domain superfamily/Winged helix DNA-binding domain"/>
    <property type="match status" value="1"/>
</dbReference>
<evidence type="ECO:0000259" key="6">
    <source>
        <dbReference type="PROSITE" id="PS50931"/>
    </source>
</evidence>